<dbReference type="Pfam" id="PF18102">
    <property type="entry name" value="DTC"/>
    <property type="match status" value="1"/>
</dbReference>
<evidence type="ECO:0000256" key="8">
    <source>
        <dbReference type="PROSITE-ProRule" id="PRU00175"/>
    </source>
</evidence>
<dbReference type="InterPro" id="IPR039396">
    <property type="entry name" value="Deltex_C"/>
</dbReference>
<evidence type="ECO:0000256" key="10">
    <source>
        <dbReference type="SAM" id="MobiDB-lite"/>
    </source>
</evidence>
<dbReference type="SUPFAM" id="SSF57850">
    <property type="entry name" value="RING/U-box"/>
    <property type="match status" value="1"/>
</dbReference>
<evidence type="ECO:0000256" key="6">
    <source>
        <dbReference type="ARBA" id="ARBA00022771"/>
    </source>
</evidence>
<dbReference type="Gene3D" id="3.30.390.130">
    <property type="match status" value="1"/>
</dbReference>
<protein>
    <recommendedName>
        <fullName evidence="9">E3 ubiquitin-protein ligase</fullName>
        <ecNumber evidence="9">2.3.2.27</ecNumber>
    </recommendedName>
</protein>
<evidence type="ECO:0000256" key="5">
    <source>
        <dbReference type="ARBA" id="ARBA00022723"/>
    </source>
</evidence>
<comment type="catalytic activity">
    <reaction evidence="1 9">
        <text>S-ubiquitinyl-[E2 ubiquitin-conjugating enzyme]-L-cysteine + [acceptor protein]-L-lysine = [E2 ubiquitin-conjugating enzyme]-L-cysteine + N(6)-ubiquitinyl-[acceptor protein]-L-lysine.</text>
        <dbReference type="EC" id="2.3.2.27"/>
    </reaction>
</comment>
<dbReference type="Pfam" id="PF13639">
    <property type="entry name" value="zf-RING_2"/>
    <property type="match status" value="1"/>
</dbReference>
<accession>A0AAV5UBB9</accession>
<gene>
    <name evidence="12" type="ORF">PENTCL1PPCAC_26363</name>
</gene>
<dbReference type="AlphaFoldDB" id="A0AAV5UBB9"/>
<evidence type="ECO:0000256" key="4">
    <source>
        <dbReference type="ARBA" id="ARBA00022679"/>
    </source>
</evidence>
<keyword evidence="5 9" id="KW-0479">Metal-binding</keyword>
<comment type="caution">
    <text evidence="12">The sequence shown here is derived from an EMBL/GenBank/DDBJ whole genome shotgun (WGS) entry which is preliminary data.</text>
</comment>
<dbReference type="EMBL" id="BTSX01000006">
    <property type="protein sequence ID" value="GMT04189.1"/>
    <property type="molecule type" value="Genomic_DNA"/>
</dbReference>
<dbReference type="EC" id="2.3.2.27" evidence="9"/>
<proteinExistence type="inferred from homology"/>
<evidence type="ECO:0000256" key="3">
    <source>
        <dbReference type="ARBA" id="ARBA00009413"/>
    </source>
</evidence>
<feature type="region of interest" description="Disordered" evidence="10">
    <location>
        <begin position="228"/>
        <end position="249"/>
    </location>
</feature>
<comment type="pathway">
    <text evidence="2 9">Protein modification; protein ubiquitination.</text>
</comment>
<dbReference type="GO" id="GO:0016567">
    <property type="term" value="P:protein ubiquitination"/>
    <property type="evidence" value="ECO:0007669"/>
    <property type="project" value="UniProtKB-UniRule"/>
</dbReference>
<dbReference type="InterPro" id="IPR001841">
    <property type="entry name" value="Znf_RING"/>
</dbReference>
<feature type="non-terminal residue" evidence="12">
    <location>
        <position position="1"/>
    </location>
</feature>
<dbReference type="SUPFAM" id="SSF52949">
    <property type="entry name" value="Macro domain-like"/>
    <property type="match status" value="1"/>
</dbReference>
<evidence type="ECO:0000256" key="1">
    <source>
        <dbReference type="ARBA" id="ARBA00000900"/>
    </source>
</evidence>
<dbReference type="Gene3D" id="3.30.40.10">
    <property type="entry name" value="Zinc/RING finger domain, C3HC4 (zinc finger)"/>
    <property type="match status" value="1"/>
</dbReference>
<dbReference type="Gene3D" id="3.40.220.10">
    <property type="entry name" value="Leucine Aminopeptidase, subunit E, domain 1"/>
    <property type="match status" value="1"/>
</dbReference>
<evidence type="ECO:0000313" key="12">
    <source>
        <dbReference type="EMBL" id="GMT04189.1"/>
    </source>
</evidence>
<evidence type="ECO:0000256" key="2">
    <source>
        <dbReference type="ARBA" id="ARBA00004906"/>
    </source>
</evidence>
<name>A0AAV5UBB9_9BILA</name>
<dbReference type="Proteomes" id="UP001432027">
    <property type="component" value="Unassembled WGS sequence"/>
</dbReference>
<comment type="subcellular location">
    <subcellularLocation>
        <location evidence="9">Cytoplasm</location>
    </subcellularLocation>
</comment>
<dbReference type="GO" id="GO:0007219">
    <property type="term" value="P:Notch signaling pathway"/>
    <property type="evidence" value="ECO:0007669"/>
    <property type="project" value="InterPro"/>
</dbReference>
<dbReference type="PANTHER" id="PTHR12622">
    <property type="entry name" value="DELTEX-RELATED"/>
    <property type="match status" value="1"/>
</dbReference>
<keyword evidence="9" id="KW-0963">Cytoplasm</keyword>
<organism evidence="12 13">
    <name type="scientific">Pristionchus entomophagus</name>
    <dbReference type="NCBI Taxonomy" id="358040"/>
    <lineage>
        <taxon>Eukaryota</taxon>
        <taxon>Metazoa</taxon>
        <taxon>Ecdysozoa</taxon>
        <taxon>Nematoda</taxon>
        <taxon>Chromadorea</taxon>
        <taxon>Rhabditida</taxon>
        <taxon>Rhabditina</taxon>
        <taxon>Diplogasteromorpha</taxon>
        <taxon>Diplogasteroidea</taxon>
        <taxon>Neodiplogasteridae</taxon>
        <taxon>Pristionchus</taxon>
    </lineage>
</organism>
<keyword evidence="7 9" id="KW-0862">Zinc</keyword>
<evidence type="ECO:0000256" key="7">
    <source>
        <dbReference type="ARBA" id="ARBA00022833"/>
    </source>
</evidence>
<evidence type="ECO:0000313" key="13">
    <source>
        <dbReference type="Proteomes" id="UP001432027"/>
    </source>
</evidence>
<dbReference type="GO" id="GO:0005737">
    <property type="term" value="C:cytoplasm"/>
    <property type="evidence" value="ECO:0007669"/>
    <property type="project" value="UniProtKB-SubCell"/>
</dbReference>
<dbReference type="CDD" id="cd09633">
    <property type="entry name" value="Deltex_C"/>
    <property type="match status" value="1"/>
</dbReference>
<keyword evidence="13" id="KW-1185">Reference proteome</keyword>
<evidence type="ECO:0000256" key="9">
    <source>
        <dbReference type="RuleBase" id="RU367105"/>
    </source>
</evidence>
<keyword evidence="4 9" id="KW-0808">Transferase</keyword>
<feature type="domain" description="RING-type" evidence="11">
    <location>
        <begin position="269"/>
        <end position="313"/>
    </location>
</feature>
<dbReference type="InterPro" id="IPR013083">
    <property type="entry name" value="Znf_RING/FYVE/PHD"/>
</dbReference>
<dbReference type="InterPro" id="IPR039398">
    <property type="entry name" value="Deltex_fam"/>
</dbReference>
<sequence length="461" mass="49085">RLVSLSLSLGSIGPLACSHLLVISPSMPPRHLKRKRVASNSNGSNMPGASTVDKNGLEFDVKMGDLFKTTADVIAFAVDERLHGPMRTVLTNIVGAQTFEDAFTKATAAHKRTVMQGEILPLDLTAQSAIPIKYAILVCRPLAPHLKMAYKSILQFTINKNLGVVAVPGLGCGGSDVCSTVSSAKLSDVIKEWQGGFKGVPKQLTVVDLNDKVVNNFKATFGMGGCVSASPSKGKNSRPAPPVGNSNATPEQIVRAATIRPINVEDINCSVCMDSLREGDMEVVQLTLCGHQIHFDCFLAYLTNANRRSCWICGGFFASPMGNMPPGTMTHSVMAGHSLPGHSDSNGVICIEYSFRGGVQGPQHPRPGVAFSGTRRSAYLPNNAAGQLVLRLLEKAFECKLTFAVGDSVTSGAQNTVVWNNVHHKTSMHGGPQAYGYPDPGYLDRLTEELASLGITQALLG</sequence>
<comment type="similarity">
    <text evidence="3 9">Belongs to the Deltex family.</text>
</comment>
<reference evidence="12" key="1">
    <citation type="submission" date="2023-10" db="EMBL/GenBank/DDBJ databases">
        <title>Genome assembly of Pristionchus species.</title>
        <authorList>
            <person name="Yoshida K."/>
            <person name="Sommer R.J."/>
        </authorList>
    </citation>
    <scope>NUCLEOTIDE SEQUENCE</scope>
    <source>
        <strain evidence="12">RS0144</strain>
    </source>
</reference>
<dbReference type="GO" id="GO:0008270">
    <property type="term" value="F:zinc ion binding"/>
    <property type="evidence" value="ECO:0007669"/>
    <property type="project" value="UniProtKB-KW"/>
</dbReference>
<dbReference type="SMART" id="SM00184">
    <property type="entry name" value="RING"/>
    <property type="match status" value="1"/>
</dbReference>
<dbReference type="InterPro" id="IPR043472">
    <property type="entry name" value="Macro_dom-like"/>
</dbReference>
<dbReference type="InterPro" id="IPR039399">
    <property type="entry name" value="Deltex_C_sf"/>
</dbReference>
<dbReference type="GO" id="GO:0061630">
    <property type="term" value="F:ubiquitin protein ligase activity"/>
    <property type="evidence" value="ECO:0007669"/>
    <property type="project" value="UniProtKB-UniRule"/>
</dbReference>
<dbReference type="PROSITE" id="PS50089">
    <property type="entry name" value="ZF_RING_2"/>
    <property type="match status" value="1"/>
</dbReference>
<keyword evidence="6 8" id="KW-0863">Zinc-finger</keyword>
<evidence type="ECO:0000259" key="11">
    <source>
        <dbReference type="PROSITE" id="PS50089"/>
    </source>
</evidence>